<comment type="caution">
    <text evidence="2">The sequence shown here is derived from an EMBL/GenBank/DDBJ whole genome shotgun (WGS) entry which is preliminary data.</text>
</comment>
<dbReference type="SMART" id="SM00256">
    <property type="entry name" value="FBOX"/>
    <property type="match status" value="1"/>
</dbReference>
<dbReference type="Pfam" id="PF12937">
    <property type="entry name" value="F-box-like"/>
    <property type="match status" value="1"/>
</dbReference>
<dbReference type="EMBL" id="JAGFMF010011501">
    <property type="protein sequence ID" value="KAG8520878.1"/>
    <property type="molecule type" value="Genomic_DNA"/>
</dbReference>
<evidence type="ECO:0000313" key="3">
    <source>
        <dbReference type="Proteomes" id="UP000700334"/>
    </source>
</evidence>
<name>A0A8J6AH14_GALPY</name>
<feature type="domain" description="F-box" evidence="1">
    <location>
        <begin position="75"/>
        <end position="121"/>
    </location>
</feature>
<dbReference type="Proteomes" id="UP000700334">
    <property type="component" value="Unassembled WGS sequence"/>
</dbReference>
<dbReference type="InterPro" id="IPR001810">
    <property type="entry name" value="F-box_dom"/>
</dbReference>
<gene>
    <name evidence="2" type="ORF">J0S82_013998</name>
</gene>
<dbReference type="PROSITE" id="PS50181">
    <property type="entry name" value="FBOX"/>
    <property type="match status" value="1"/>
</dbReference>
<dbReference type="CDD" id="cd22106">
    <property type="entry name" value="F-box_FBXO36"/>
    <property type="match status" value="1"/>
</dbReference>
<evidence type="ECO:0000313" key="2">
    <source>
        <dbReference type="EMBL" id="KAG8520878.1"/>
    </source>
</evidence>
<sequence length="323" mass="36505">SYRWLLVLTSALIQSQVIFRWWKISLRSEYRSTKPGEIKGSLEDFLENANIQVQVALIFGGRILDYVSNLCKGQIDYLERLSDTLLLYIISHLDLEDIARLSQTSRRFAKLCMSDVLWEQIVQLACDNITSDMRALATDIGWRRMFFTNKLQLQRQLRRRKQSRKLDVQSSEGKASLSAAEITPSFLAPQDADEECKATLLKIGNRSGLYKLWPRPNLTYFVATFIANTTLTNGIGKGGYQGIYSEQRCAGLSSAILEKRERGRGDASSITDIVTSGEYVVLRTFQHRFSPDKAAFGEAVTAAFMSGDPSYLHVPWAPHSSRV</sequence>
<dbReference type="OrthoDB" id="3219396at2759"/>
<evidence type="ECO:0000259" key="1">
    <source>
        <dbReference type="PROSITE" id="PS50181"/>
    </source>
</evidence>
<keyword evidence="3" id="KW-1185">Reference proteome</keyword>
<feature type="non-terminal residue" evidence="2">
    <location>
        <position position="1"/>
    </location>
</feature>
<reference evidence="2" key="1">
    <citation type="journal article" date="2021" name="Evol. Appl.">
        <title>The genome of the Pyrenean desman and the effects of bottlenecks and inbreeding on the genomic landscape of an endangered species.</title>
        <authorList>
            <person name="Escoda L."/>
            <person name="Castresana J."/>
        </authorList>
    </citation>
    <scope>NUCLEOTIDE SEQUENCE</scope>
    <source>
        <strain evidence="2">IBE-C5619</strain>
    </source>
</reference>
<protein>
    <submittedName>
        <fullName evidence="2">F-box only protein 36</fullName>
    </submittedName>
</protein>
<dbReference type="AlphaFoldDB" id="A0A8J6AH14"/>
<dbReference type="SUPFAM" id="SSF81383">
    <property type="entry name" value="F-box domain"/>
    <property type="match status" value="1"/>
</dbReference>
<dbReference type="Gene3D" id="1.20.1280.50">
    <property type="match status" value="1"/>
</dbReference>
<proteinExistence type="predicted"/>
<dbReference type="InterPro" id="IPR036047">
    <property type="entry name" value="F-box-like_dom_sf"/>
</dbReference>
<accession>A0A8J6AH14</accession>
<feature type="non-terminal residue" evidence="2">
    <location>
        <position position="323"/>
    </location>
</feature>
<organism evidence="2 3">
    <name type="scientific">Galemys pyrenaicus</name>
    <name type="common">Iberian desman</name>
    <name type="synonym">Pyrenean desman</name>
    <dbReference type="NCBI Taxonomy" id="202257"/>
    <lineage>
        <taxon>Eukaryota</taxon>
        <taxon>Metazoa</taxon>
        <taxon>Chordata</taxon>
        <taxon>Craniata</taxon>
        <taxon>Vertebrata</taxon>
        <taxon>Euteleostomi</taxon>
        <taxon>Mammalia</taxon>
        <taxon>Eutheria</taxon>
        <taxon>Laurasiatheria</taxon>
        <taxon>Eulipotyphla</taxon>
        <taxon>Talpidae</taxon>
        <taxon>Galemys</taxon>
    </lineage>
</organism>